<dbReference type="InterPro" id="IPR023347">
    <property type="entry name" value="Lysozyme_dom_sf"/>
</dbReference>
<comment type="catalytic activity">
    <reaction evidence="1 6">
        <text>Hydrolysis of (1-&gt;4)-beta-linkages between N-acetylmuramic acid and N-acetyl-D-glucosamine residues in a peptidoglycan and between N-acetyl-D-glucosamine residues in chitodextrins.</text>
        <dbReference type="EC" id="3.2.1.17"/>
    </reaction>
</comment>
<dbReference type="EC" id="3.2.1.17" evidence="6"/>
<accession>A0ABZ0V2G0</accession>
<protein>
    <recommendedName>
        <fullName evidence="6">Lysozyme</fullName>
        <ecNumber evidence="6">3.2.1.17</ecNumber>
    </recommendedName>
</protein>
<dbReference type="PANTHER" id="PTHR38107">
    <property type="match status" value="1"/>
</dbReference>
<sequence>MNLIDNWRRIAFRSYSMWSLYLGLLALLGSEILYGFFGIEADPYPLGKAALAFFIIGIFGRLIRQDAESVVFRRGLFLTAFAYGLVMLFQSLGGAVIEDRQAPEYPHNARIEQHARIIPAMAEAPVELVKARGVAPEGEFLAIAVPFIGEWEGLRLVAYKDVIGVWTVCFGETKGVRPGDRYTVAECEAMLAREILSYRQGLHRYFTPSTLSDRLPVKRDVAYVSLAYNVGVSRAGTATATKRLNAGDVPGGCEALTWYNKAGGRVWRGLVRRRTAEKGFCMAGVIA</sequence>
<dbReference type="CDD" id="cd16900">
    <property type="entry name" value="endolysin_R21-like"/>
    <property type="match status" value="1"/>
</dbReference>
<organism evidence="8 9">
    <name type="scientific">Sulfitobacter faviae</name>
    <dbReference type="NCBI Taxonomy" id="1775881"/>
    <lineage>
        <taxon>Bacteria</taxon>
        <taxon>Pseudomonadati</taxon>
        <taxon>Pseudomonadota</taxon>
        <taxon>Alphaproteobacteria</taxon>
        <taxon>Rhodobacterales</taxon>
        <taxon>Roseobacteraceae</taxon>
        <taxon>Sulfitobacter</taxon>
    </lineage>
</organism>
<evidence type="ECO:0000256" key="7">
    <source>
        <dbReference type="SAM" id="Phobius"/>
    </source>
</evidence>
<dbReference type="InterPro" id="IPR034690">
    <property type="entry name" value="Endolysin_T4_type"/>
</dbReference>
<keyword evidence="5 6" id="KW-0326">Glycosidase</keyword>
<dbReference type="HAMAP" id="MF_04110">
    <property type="entry name" value="ENDOLYSIN_T4"/>
    <property type="match status" value="1"/>
</dbReference>
<dbReference type="Proteomes" id="UP001326567">
    <property type="component" value="Chromosome"/>
</dbReference>
<dbReference type="InterPro" id="IPR043688">
    <property type="entry name" value="SAR_endolysin-like"/>
</dbReference>
<feature type="transmembrane region" description="Helical" evidence="7">
    <location>
        <begin position="45"/>
        <end position="63"/>
    </location>
</feature>
<keyword evidence="3 6" id="KW-0081">Bacteriolytic enzyme</keyword>
<dbReference type="Pfam" id="PF00959">
    <property type="entry name" value="Phage_lysozyme"/>
    <property type="match status" value="1"/>
</dbReference>
<dbReference type="InterPro" id="IPR057700">
    <property type="entry name" value="DUF7940"/>
</dbReference>
<evidence type="ECO:0000313" key="8">
    <source>
        <dbReference type="EMBL" id="WPZ23090.1"/>
    </source>
</evidence>
<gene>
    <name evidence="8" type="ORF">T7987_07635</name>
</gene>
<keyword evidence="4 6" id="KW-0378">Hydrolase</keyword>
<feature type="transmembrane region" description="Helical" evidence="7">
    <location>
        <begin position="20"/>
        <end position="39"/>
    </location>
</feature>
<evidence type="ECO:0000256" key="6">
    <source>
        <dbReference type="RuleBase" id="RU003788"/>
    </source>
</evidence>
<reference evidence="8 9" key="1">
    <citation type="submission" date="2023-11" db="EMBL/GenBank/DDBJ databases">
        <title>From the Deep-Sea to the Surface: Bacterial Genomes Isolated from the Moytirra Hydrothermal Vent Plume.</title>
        <authorList>
            <person name="Major S.R."/>
        </authorList>
    </citation>
    <scope>NUCLEOTIDE SEQUENCE [LARGE SCALE GENOMIC DNA]</scope>
    <source>
        <strain evidence="8 9">OXR-9</strain>
    </source>
</reference>
<comment type="similarity">
    <text evidence="6">Belongs to the glycosyl hydrolase 24 family.</text>
</comment>
<keyword evidence="7" id="KW-0812">Transmembrane</keyword>
<evidence type="ECO:0000256" key="4">
    <source>
        <dbReference type="ARBA" id="ARBA00022801"/>
    </source>
</evidence>
<dbReference type="HAMAP" id="MF_04136">
    <property type="entry name" value="SAR_ENDOLYSIN"/>
    <property type="match status" value="1"/>
</dbReference>
<keyword evidence="7" id="KW-1133">Transmembrane helix</keyword>
<keyword evidence="7" id="KW-0472">Membrane</keyword>
<dbReference type="EMBL" id="CP139725">
    <property type="protein sequence ID" value="WPZ23090.1"/>
    <property type="molecule type" value="Genomic_DNA"/>
</dbReference>
<evidence type="ECO:0000256" key="1">
    <source>
        <dbReference type="ARBA" id="ARBA00000632"/>
    </source>
</evidence>
<evidence type="ECO:0000256" key="3">
    <source>
        <dbReference type="ARBA" id="ARBA00022638"/>
    </source>
</evidence>
<keyword evidence="2 6" id="KW-0929">Antimicrobial</keyword>
<dbReference type="PANTHER" id="PTHR38107:SF3">
    <property type="entry name" value="LYSOZYME RRRD-RELATED"/>
    <property type="match status" value="1"/>
</dbReference>
<evidence type="ECO:0000313" key="9">
    <source>
        <dbReference type="Proteomes" id="UP001326567"/>
    </source>
</evidence>
<feature type="transmembrane region" description="Helical" evidence="7">
    <location>
        <begin position="75"/>
        <end position="97"/>
    </location>
</feature>
<dbReference type="InterPro" id="IPR002196">
    <property type="entry name" value="Glyco_hydro_24"/>
</dbReference>
<evidence type="ECO:0000256" key="5">
    <source>
        <dbReference type="ARBA" id="ARBA00023295"/>
    </source>
</evidence>
<dbReference type="Pfam" id="PF25612">
    <property type="entry name" value="DUF7940"/>
    <property type="match status" value="1"/>
</dbReference>
<name>A0ABZ0V2G0_9RHOB</name>
<dbReference type="Gene3D" id="1.10.530.40">
    <property type="match status" value="1"/>
</dbReference>
<dbReference type="RefSeq" id="WP_322329566.1">
    <property type="nucleotide sequence ID" value="NZ_CP139725.1"/>
</dbReference>
<dbReference type="InterPro" id="IPR051018">
    <property type="entry name" value="Bacteriophage_GH24"/>
</dbReference>
<dbReference type="SUPFAM" id="SSF53955">
    <property type="entry name" value="Lysozyme-like"/>
    <property type="match status" value="1"/>
</dbReference>
<dbReference type="InterPro" id="IPR023346">
    <property type="entry name" value="Lysozyme-like_dom_sf"/>
</dbReference>
<keyword evidence="9" id="KW-1185">Reference proteome</keyword>
<proteinExistence type="inferred from homology"/>
<evidence type="ECO:0000256" key="2">
    <source>
        <dbReference type="ARBA" id="ARBA00022529"/>
    </source>
</evidence>